<sequence>MSSNTKKKIKSWKLFSGIVIVVLLLAVTAAGILYVKIYEPGKRSADLGRLQQESYQGVFCSMYAPEAFPEDIYSTYMGYDAVSCSHRLTSFSDISDYLETAFSSGNEVTHVLLILDPLLLWNSNFHNNSRFYASFDEDLLAYVDSYSGVEFTIVFSCPSLEYWQAHSSDTETYENLVQVLAAPLSVRENVSLFFPGGEEWLISNPDAYDTPLELNAVAARSVMLLVLSGTLQYHGIDADNSSLTQFDTLVQAAINAPASYSDLSDYDIVFFGDSVFGNYQDFASIPGIIGALTKASVHNRAIGGSSATQLTPDDKSFPSAVQRFLSEDTAEISGEKKLCFVINYGLNDYFTGYTVEQYRDGLQAGVQSLQDAYPDAEILIASSNFITAFANGTAFNNDLNEILNDYVTGAEETAAAMNVFFLNTNEALQWNPQNAACYLVDAVHPNEEGRFLFGTAIIKALDEDIFSYPVH</sequence>
<dbReference type="PANTHER" id="PTHR30383">
    <property type="entry name" value="THIOESTERASE 1/PROTEASE 1/LYSOPHOSPHOLIPASE L1"/>
    <property type="match status" value="1"/>
</dbReference>
<dbReference type="Proteomes" id="UP001197795">
    <property type="component" value="Unassembled WGS sequence"/>
</dbReference>
<dbReference type="GO" id="GO:0016787">
    <property type="term" value="F:hydrolase activity"/>
    <property type="evidence" value="ECO:0007669"/>
    <property type="project" value="UniProtKB-KW"/>
</dbReference>
<dbReference type="PANTHER" id="PTHR30383:SF29">
    <property type="entry name" value="SGNH HYDROLASE-TYPE ESTERASE DOMAIN-CONTAINING PROTEIN"/>
    <property type="match status" value="1"/>
</dbReference>
<evidence type="ECO:0000259" key="1">
    <source>
        <dbReference type="Pfam" id="PF13472"/>
    </source>
</evidence>
<keyword evidence="3" id="KW-1185">Reference proteome</keyword>
<proteinExistence type="predicted"/>
<dbReference type="Pfam" id="PF13472">
    <property type="entry name" value="Lipase_GDSL_2"/>
    <property type="match status" value="1"/>
</dbReference>
<organism evidence="2 3">
    <name type="scientific">Waltera acetigignens</name>
    <dbReference type="NCBI Taxonomy" id="2981769"/>
    <lineage>
        <taxon>Bacteria</taxon>
        <taxon>Bacillati</taxon>
        <taxon>Bacillota</taxon>
        <taxon>Clostridia</taxon>
        <taxon>Lachnospirales</taxon>
        <taxon>Lachnospiraceae</taxon>
        <taxon>Waltera</taxon>
    </lineage>
</organism>
<dbReference type="InterPro" id="IPR013830">
    <property type="entry name" value="SGNH_hydro"/>
</dbReference>
<dbReference type="RefSeq" id="WP_227731895.1">
    <property type="nucleotide sequence ID" value="NZ_JAJEPV010000002.1"/>
</dbReference>
<gene>
    <name evidence="2" type="ORF">LKD75_01035</name>
</gene>
<dbReference type="InterPro" id="IPR051532">
    <property type="entry name" value="Ester_Hydrolysis_Enzymes"/>
</dbReference>
<keyword evidence="2" id="KW-0378">Hydrolase</keyword>
<dbReference type="Gene3D" id="3.40.50.1110">
    <property type="entry name" value="SGNH hydrolase"/>
    <property type="match status" value="1"/>
</dbReference>
<dbReference type="SUPFAM" id="SSF52266">
    <property type="entry name" value="SGNH hydrolase"/>
    <property type="match status" value="1"/>
</dbReference>
<dbReference type="AlphaFoldDB" id="A0AAE3D705"/>
<evidence type="ECO:0000313" key="3">
    <source>
        <dbReference type="Proteomes" id="UP001197795"/>
    </source>
</evidence>
<reference evidence="2 3" key="1">
    <citation type="submission" date="2021-10" db="EMBL/GenBank/DDBJ databases">
        <title>Anaerobic single-cell dispensing facilitates the cultivation of human gut bacteria.</title>
        <authorList>
            <person name="Afrizal A."/>
        </authorList>
    </citation>
    <scope>NUCLEOTIDE SEQUENCE [LARGE SCALE GENOMIC DNA]</scope>
    <source>
        <strain evidence="2 3">CLA-AA-H273</strain>
    </source>
</reference>
<protein>
    <submittedName>
        <fullName evidence="2">SGNH/GDSL hydrolase family protein</fullName>
    </submittedName>
</protein>
<dbReference type="InterPro" id="IPR036514">
    <property type="entry name" value="SGNH_hydro_sf"/>
</dbReference>
<dbReference type="CDD" id="cd00229">
    <property type="entry name" value="SGNH_hydrolase"/>
    <property type="match status" value="1"/>
</dbReference>
<name>A0AAE3D705_9FIRM</name>
<accession>A0AAE3D705</accession>
<evidence type="ECO:0000313" key="2">
    <source>
        <dbReference type="EMBL" id="MCC2118186.1"/>
    </source>
</evidence>
<dbReference type="EMBL" id="JAJEPV010000002">
    <property type="protein sequence ID" value="MCC2118186.1"/>
    <property type="molecule type" value="Genomic_DNA"/>
</dbReference>
<feature type="domain" description="SGNH hydrolase-type esterase" evidence="1">
    <location>
        <begin position="270"/>
        <end position="449"/>
    </location>
</feature>
<comment type="caution">
    <text evidence="2">The sequence shown here is derived from an EMBL/GenBank/DDBJ whole genome shotgun (WGS) entry which is preliminary data.</text>
</comment>